<name>A0A7I8VKL8_9ANNE</name>
<dbReference type="SUPFAM" id="SSF57625">
    <property type="entry name" value="Invertebrate chitin-binding proteins"/>
    <property type="match status" value="4"/>
</dbReference>
<evidence type="ECO:0000256" key="2">
    <source>
        <dbReference type="SAM" id="SignalP"/>
    </source>
</evidence>
<accession>A0A7I8VKL8</accession>
<evidence type="ECO:0000256" key="1">
    <source>
        <dbReference type="SAM" id="MobiDB-lite"/>
    </source>
</evidence>
<evidence type="ECO:0000313" key="5">
    <source>
        <dbReference type="Proteomes" id="UP000549394"/>
    </source>
</evidence>
<dbReference type="Gene3D" id="2.170.140.10">
    <property type="entry name" value="Chitin binding domain"/>
    <property type="match status" value="2"/>
</dbReference>
<dbReference type="GO" id="GO:0005576">
    <property type="term" value="C:extracellular region"/>
    <property type="evidence" value="ECO:0007669"/>
    <property type="project" value="InterPro"/>
</dbReference>
<sequence>MRKIATILLPLFAYTLANDCIGKPDGTHVHQACNYYVECRNQQEVPVYCNPPSVYNHVKRKCDNPQNTPPPCGAEEKCDGLPNGRYPLLNLQCQCYFTCQGGTNIGTQCCPNNLVWDVFTDVCNWPNLTPPPCGTKPPEIPLPTTAAPLPTTNTPKPATTQGAIPQTTSQFGCPPTNFCQSNQICCWHKPTISGCCNSGFKCCPSIRGDDHDCCPVNEVVYALANDCIGKPDGTHIHQACNYYVECRNQQEVPVFCNPPSVYNHMKRTCDNPQNTPPPCGNEEKCDDLPNGRYPLLNLQCQCYFTCQGGTNIGTQCCPNSLVWDVFTDVCNWPNLTPPPCGSKPPEATPTPSLKANPE</sequence>
<dbReference type="AlphaFoldDB" id="A0A7I8VKL8"/>
<feature type="domain" description="Chitin-binding type-2" evidence="3">
    <location>
        <begin position="282"/>
        <end position="342"/>
    </location>
</feature>
<dbReference type="PROSITE" id="PS50940">
    <property type="entry name" value="CHIT_BIND_II"/>
    <property type="match status" value="4"/>
</dbReference>
<gene>
    <name evidence="4" type="ORF">DGYR_LOCUS3896</name>
</gene>
<feature type="domain" description="Chitin-binding type-2" evidence="3">
    <location>
        <begin position="224"/>
        <end position="281"/>
    </location>
</feature>
<feature type="signal peptide" evidence="2">
    <location>
        <begin position="1"/>
        <end position="17"/>
    </location>
</feature>
<evidence type="ECO:0000259" key="3">
    <source>
        <dbReference type="PROSITE" id="PS50940"/>
    </source>
</evidence>
<evidence type="ECO:0000313" key="4">
    <source>
        <dbReference type="EMBL" id="CAD5115122.1"/>
    </source>
</evidence>
<organism evidence="4 5">
    <name type="scientific">Dimorphilus gyrociliatus</name>
    <dbReference type="NCBI Taxonomy" id="2664684"/>
    <lineage>
        <taxon>Eukaryota</taxon>
        <taxon>Metazoa</taxon>
        <taxon>Spiralia</taxon>
        <taxon>Lophotrochozoa</taxon>
        <taxon>Annelida</taxon>
        <taxon>Polychaeta</taxon>
        <taxon>Polychaeta incertae sedis</taxon>
        <taxon>Dinophilidae</taxon>
        <taxon>Dimorphilus</taxon>
    </lineage>
</organism>
<dbReference type="GO" id="GO:0008061">
    <property type="term" value="F:chitin binding"/>
    <property type="evidence" value="ECO:0007669"/>
    <property type="project" value="InterPro"/>
</dbReference>
<reference evidence="4 5" key="1">
    <citation type="submission" date="2020-08" db="EMBL/GenBank/DDBJ databases">
        <authorList>
            <person name="Hejnol A."/>
        </authorList>
    </citation>
    <scope>NUCLEOTIDE SEQUENCE [LARGE SCALE GENOMIC DNA]</scope>
</reference>
<dbReference type="EMBL" id="CAJFCJ010000005">
    <property type="protein sequence ID" value="CAD5115122.1"/>
    <property type="molecule type" value="Genomic_DNA"/>
</dbReference>
<proteinExistence type="predicted"/>
<keyword evidence="5" id="KW-1185">Reference proteome</keyword>
<feature type="compositionally biased region" description="Polar residues" evidence="1">
    <location>
        <begin position="349"/>
        <end position="358"/>
    </location>
</feature>
<feature type="chain" id="PRO_5029843840" evidence="2">
    <location>
        <begin position="18"/>
        <end position="358"/>
    </location>
</feature>
<dbReference type="OrthoDB" id="6020543at2759"/>
<feature type="compositionally biased region" description="Pro residues" evidence="1">
    <location>
        <begin position="339"/>
        <end position="348"/>
    </location>
</feature>
<dbReference type="Pfam" id="PF01607">
    <property type="entry name" value="CBM_14"/>
    <property type="match status" value="4"/>
</dbReference>
<feature type="domain" description="Chitin-binding type-2" evidence="3">
    <location>
        <begin position="17"/>
        <end position="74"/>
    </location>
</feature>
<keyword evidence="2" id="KW-0732">Signal</keyword>
<dbReference type="InterPro" id="IPR002557">
    <property type="entry name" value="Chitin-bd_dom"/>
</dbReference>
<comment type="caution">
    <text evidence="4">The sequence shown here is derived from an EMBL/GenBank/DDBJ whole genome shotgun (WGS) entry which is preliminary data.</text>
</comment>
<dbReference type="Proteomes" id="UP000549394">
    <property type="component" value="Unassembled WGS sequence"/>
</dbReference>
<feature type="region of interest" description="Disordered" evidence="1">
    <location>
        <begin position="339"/>
        <end position="358"/>
    </location>
</feature>
<feature type="domain" description="Chitin-binding type-2" evidence="3">
    <location>
        <begin position="75"/>
        <end position="135"/>
    </location>
</feature>
<dbReference type="InterPro" id="IPR036508">
    <property type="entry name" value="Chitin-bd_dom_sf"/>
</dbReference>
<protein>
    <submittedName>
        <fullName evidence="4">DgyrCDS4128</fullName>
    </submittedName>
</protein>
<dbReference type="SMART" id="SM00494">
    <property type="entry name" value="ChtBD2"/>
    <property type="match status" value="4"/>
</dbReference>